<reference evidence="3 4" key="1">
    <citation type="journal article" date="2019" name="Int. J. Syst. Evol. Microbiol.">
        <title>The Global Catalogue of Microorganisms (GCM) 10K type strain sequencing project: providing services to taxonomists for standard genome sequencing and annotation.</title>
        <authorList>
            <consortium name="The Broad Institute Genomics Platform"/>
            <consortium name="The Broad Institute Genome Sequencing Center for Infectious Disease"/>
            <person name="Wu L."/>
            <person name="Ma J."/>
        </authorList>
    </citation>
    <scope>NUCLEOTIDE SEQUENCE [LARGE SCALE GENOMIC DNA]</scope>
    <source>
        <strain evidence="3 4">JCM 8736</strain>
    </source>
</reference>
<dbReference type="PANTHER" id="PTHR30204:SF98">
    <property type="entry name" value="HTH-TYPE TRANSCRIPTIONAL REGULATOR ADHR"/>
    <property type="match status" value="1"/>
</dbReference>
<dbReference type="EMBL" id="BAAAXQ010000031">
    <property type="protein sequence ID" value="GAA3016436.1"/>
    <property type="molecule type" value="Genomic_DNA"/>
</dbReference>
<proteinExistence type="predicted"/>
<dbReference type="Pfam" id="PF13411">
    <property type="entry name" value="MerR_1"/>
    <property type="match status" value="1"/>
</dbReference>
<gene>
    <name evidence="3" type="ORF">GCM10019998_10790</name>
</gene>
<dbReference type="RefSeq" id="WP_068710598.1">
    <property type="nucleotide sequence ID" value="NZ_BAAAXQ010000031.1"/>
</dbReference>
<dbReference type="CDD" id="cd01109">
    <property type="entry name" value="HTH_YyaN"/>
    <property type="match status" value="1"/>
</dbReference>
<comment type="caution">
    <text evidence="3">The sequence shown here is derived from an EMBL/GenBank/DDBJ whole genome shotgun (WGS) entry which is preliminary data.</text>
</comment>
<dbReference type="InterPro" id="IPR009061">
    <property type="entry name" value="DNA-bd_dom_put_sf"/>
</dbReference>
<dbReference type="PANTHER" id="PTHR30204">
    <property type="entry name" value="REDOX-CYCLING DRUG-SENSING TRANSCRIPTIONAL ACTIVATOR SOXR"/>
    <property type="match status" value="1"/>
</dbReference>
<dbReference type="SMART" id="SM00422">
    <property type="entry name" value="HTH_MERR"/>
    <property type="match status" value="1"/>
</dbReference>
<evidence type="ECO:0000313" key="4">
    <source>
        <dbReference type="Proteomes" id="UP001501577"/>
    </source>
</evidence>
<evidence type="ECO:0000259" key="2">
    <source>
        <dbReference type="PROSITE" id="PS50937"/>
    </source>
</evidence>
<evidence type="ECO:0000256" key="1">
    <source>
        <dbReference type="ARBA" id="ARBA00023125"/>
    </source>
</evidence>
<dbReference type="SUPFAM" id="SSF46955">
    <property type="entry name" value="Putative DNA-binding domain"/>
    <property type="match status" value="1"/>
</dbReference>
<protein>
    <submittedName>
        <fullName evidence="3">MerR family transcriptional regulator</fullName>
    </submittedName>
</protein>
<dbReference type="Proteomes" id="UP001501577">
    <property type="component" value="Unassembled WGS sequence"/>
</dbReference>
<dbReference type="InterPro" id="IPR000551">
    <property type="entry name" value="MerR-type_HTH_dom"/>
</dbReference>
<sequence>MLRSKDVAEMLDISVSTIRYYEKIGIIPPIERNAKGYRIYTNSTLNWIYLMKSLRNAGLSIESLLEFSRLSQVKGPERKKQKQVLENQLHEIDEKIAEMQRVRNLLSYKIETYDDHLAKFQTGELASETAEKLWEVNF</sequence>
<organism evidence="3 4">
    <name type="scientific">Tetragenococcus solitarius</name>
    <dbReference type="NCBI Taxonomy" id="71453"/>
    <lineage>
        <taxon>Bacteria</taxon>
        <taxon>Bacillati</taxon>
        <taxon>Bacillota</taxon>
        <taxon>Bacilli</taxon>
        <taxon>Lactobacillales</taxon>
        <taxon>Enterococcaceae</taxon>
        <taxon>Tetragenococcus</taxon>
    </lineage>
</organism>
<dbReference type="PROSITE" id="PS50937">
    <property type="entry name" value="HTH_MERR_2"/>
    <property type="match status" value="1"/>
</dbReference>
<keyword evidence="4" id="KW-1185">Reference proteome</keyword>
<dbReference type="Gene3D" id="1.10.1660.10">
    <property type="match status" value="1"/>
</dbReference>
<accession>A0ABN3Y3F2</accession>
<keyword evidence="1" id="KW-0238">DNA-binding</keyword>
<evidence type="ECO:0000313" key="3">
    <source>
        <dbReference type="EMBL" id="GAA3016436.1"/>
    </source>
</evidence>
<name>A0ABN3Y3F2_9ENTE</name>
<feature type="domain" description="HTH merR-type" evidence="2">
    <location>
        <begin position="1"/>
        <end position="70"/>
    </location>
</feature>
<dbReference type="InterPro" id="IPR047057">
    <property type="entry name" value="MerR_fam"/>
</dbReference>